<dbReference type="Pfam" id="PF00134">
    <property type="entry name" value="Cyclin_N"/>
    <property type="match status" value="1"/>
</dbReference>
<evidence type="ECO:0000259" key="7">
    <source>
        <dbReference type="SMART" id="SM00385"/>
    </source>
</evidence>
<dbReference type="InterPro" id="IPR043198">
    <property type="entry name" value="Cyclin/Ssn8"/>
</dbReference>
<dbReference type="InterPro" id="IPR027081">
    <property type="entry name" value="CyclinH/Ccl1"/>
</dbReference>
<dbReference type="Gene3D" id="1.10.472.10">
    <property type="entry name" value="Cyclin-like"/>
    <property type="match status" value="2"/>
</dbReference>
<dbReference type="SMART" id="SM00385">
    <property type="entry name" value="CYCLIN"/>
    <property type="match status" value="1"/>
</dbReference>
<dbReference type="SUPFAM" id="SSF47954">
    <property type="entry name" value="Cyclin-like"/>
    <property type="match status" value="2"/>
</dbReference>
<dbReference type="Pfam" id="PF16899">
    <property type="entry name" value="Cyclin_C_2"/>
    <property type="match status" value="1"/>
</dbReference>
<keyword evidence="3 6" id="KW-0195">Cyclin</keyword>
<dbReference type="EMBL" id="VSWD01000008">
    <property type="protein sequence ID" value="KAK3095486.1"/>
    <property type="molecule type" value="Genomic_DNA"/>
</dbReference>
<dbReference type="AlphaFoldDB" id="A0AA88Y6L6"/>
<dbReference type="PANTHER" id="PTHR10026">
    <property type="entry name" value="CYCLIN"/>
    <property type="match status" value="1"/>
</dbReference>
<organism evidence="8 9">
    <name type="scientific">Pinctada imbricata</name>
    <name type="common">Atlantic pearl-oyster</name>
    <name type="synonym">Pinctada martensii</name>
    <dbReference type="NCBI Taxonomy" id="66713"/>
    <lineage>
        <taxon>Eukaryota</taxon>
        <taxon>Metazoa</taxon>
        <taxon>Spiralia</taxon>
        <taxon>Lophotrochozoa</taxon>
        <taxon>Mollusca</taxon>
        <taxon>Bivalvia</taxon>
        <taxon>Autobranchia</taxon>
        <taxon>Pteriomorphia</taxon>
        <taxon>Pterioida</taxon>
        <taxon>Pterioidea</taxon>
        <taxon>Pteriidae</taxon>
        <taxon>Pinctada</taxon>
    </lineage>
</organism>
<sequence length="233" mass="27304">MICRHFEYVLKEFCNSFQPPMPRYVLGTALCYFKRFYINNSAMDYHPKDIMLTCVYLACKVEEFNVSIGQFVGNLKGDREVYANTILSFELLLMDKLHYHLTVHNPYRPLEGFFIDIKTRSTAVENVERYRKGADEFLDKTLSTDACLIFAPSQVALYRIFYTVGIRDILYISETLLKGHPKDEKKKCAYQVKKLKAMVKSLEPYQKNQMGVILKKLDYCRNQENNPESEMYA</sequence>
<evidence type="ECO:0000256" key="6">
    <source>
        <dbReference type="RuleBase" id="RU000383"/>
    </source>
</evidence>
<protein>
    <recommendedName>
        <fullName evidence="2">Cyclin-H</fullName>
    </recommendedName>
</protein>
<evidence type="ECO:0000256" key="2">
    <source>
        <dbReference type="ARBA" id="ARBA00019496"/>
    </source>
</evidence>
<name>A0AA88Y6L6_PINIB</name>
<comment type="similarity">
    <text evidence="1">Belongs to the cyclin family. Cyclin C subfamily.</text>
</comment>
<dbReference type="GO" id="GO:0006357">
    <property type="term" value="P:regulation of transcription by RNA polymerase II"/>
    <property type="evidence" value="ECO:0007669"/>
    <property type="project" value="InterPro"/>
</dbReference>
<evidence type="ECO:0000313" key="8">
    <source>
        <dbReference type="EMBL" id="KAK3095486.1"/>
    </source>
</evidence>
<dbReference type="CDD" id="cd20525">
    <property type="entry name" value="CYCLIN_CCNH_rpt2"/>
    <property type="match status" value="1"/>
</dbReference>
<dbReference type="InterPro" id="IPR036915">
    <property type="entry name" value="Cyclin-like_sf"/>
</dbReference>
<evidence type="ECO:0000256" key="5">
    <source>
        <dbReference type="ARBA" id="ARBA00026042"/>
    </source>
</evidence>
<dbReference type="GO" id="GO:0016538">
    <property type="term" value="F:cyclin-dependent protein serine/threonine kinase regulator activity"/>
    <property type="evidence" value="ECO:0007669"/>
    <property type="project" value="InterPro"/>
</dbReference>
<accession>A0AA88Y6L6</accession>
<evidence type="ECO:0000313" key="9">
    <source>
        <dbReference type="Proteomes" id="UP001186944"/>
    </source>
</evidence>
<dbReference type="InterPro" id="IPR006671">
    <property type="entry name" value="Cyclin_N"/>
</dbReference>
<dbReference type="GO" id="GO:0006351">
    <property type="term" value="P:DNA-templated transcription"/>
    <property type="evidence" value="ECO:0007669"/>
    <property type="project" value="InterPro"/>
</dbReference>
<comment type="function">
    <text evidence="4">Regulates CDK7, the catalytic subunit of the CDK-activating kinase (CAK) enzymatic complex. CAK activates the cyclin-associated kinases CDK1, CDK2, CDK4 and CDK6 by threonine phosphorylation. CAK complexed to the core-TFIIH basal transcription factor activates RNA polymerase II by serine phosphorylation of the repetitive C-terminal domain (CTD) of its large subunit (POLR2A), allowing its escape from the promoter and elongation of the transcripts. Involved in cell cycle control and in RNA transcription by RNA polymerase II. Its expression and activity are constant throughout the cell cycle.</text>
</comment>
<evidence type="ECO:0000256" key="1">
    <source>
        <dbReference type="ARBA" id="ARBA00008638"/>
    </source>
</evidence>
<gene>
    <name evidence="8" type="ORF">FSP39_015256</name>
</gene>
<dbReference type="Proteomes" id="UP001186944">
    <property type="component" value="Unassembled WGS sequence"/>
</dbReference>
<dbReference type="InterPro" id="IPR013763">
    <property type="entry name" value="Cyclin-like_dom"/>
</dbReference>
<keyword evidence="9" id="KW-1185">Reference proteome</keyword>
<dbReference type="InterPro" id="IPR031658">
    <property type="entry name" value="Cyclin_C_2"/>
</dbReference>
<feature type="domain" description="Cyclin-like" evidence="7">
    <location>
        <begin position="8"/>
        <end position="95"/>
    </location>
</feature>
<dbReference type="GO" id="GO:0070985">
    <property type="term" value="C:transcription factor TFIIK complex"/>
    <property type="evidence" value="ECO:0007669"/>
    <property type="project" value="InterPro"/>
</dbReference>
<evidence type="ECO:0000256" key="3">
    <source>
        <dbReference type="ARBA" id="ARBA00023127"/>
    </source>
</evidence>
<reference evidence="8" key="1">
    <citation type="submission" date="2019-08" db="EMBL/GenBank/DDBJ databases">
        <title>The improved chromosome-level genome for the pearl oyster Pinctada fucata martensii using PacBio sequencing and Hi-C.</title>
        <authorList>
            <person name="Zheng Z."/>
        </authorList>
    </citation>
    <scope>NUCLEOTIDE SEQUENCE</scope>
    <source>
        <strain evidence="8">ZZ-2019</strain>
        <tissue evidence="8">Adductor muscle</tissue>
    </source>
</reference>
<dbReference type="CDD" id="cd20524">
    <property type="entry name" value="CYCLIN_CCNH_rpt1"/>
    <property type="match status" value="1"/>
</dbReference>
<comment type="subunit">
    <text evidence="5">Associates primarily with CDK7 and MAT1 to form the CAK complex. CAK can further associate with the core-TFIIH to form the TFIIH basal transcription factor.</text>
</comment>
<dbReference type="NCBIfam" id="TIGR00569">
    <property type="entry name" value="ccl1"/>
    <property type="match status" value="1"/>
</dbReference>
<comment type="caution">
    <text evidence="8">The sequence shown here is derived from an EMBL/GenBank/DDBJ whole genome shotgun (WGS) entry which is preliminary data.</text>
</comment>
<evidence type="ECO:0000256" key="4">
    <source>
        <dbReference type="ARBA" id="ARBA00025343"/>
    </source>
</evidence>
<proteinExistence type="inferred from homology"/>